<dbReference type="InterPro" id="IPR001138">
    <property type="entry name" value="Zn2Cys6_DnaBD"/>
</dbReference>
<protein>
    <recommendedName>
        <fullName evidence="4">Zn(2)-C6 fungal-type domain-containing protein</fullName>
    </recommendedName>
</protein>
<dbReference type="RefSeq" id="XP_016212591.1">
    <property type="nucleotide sequence ID" value="XM_016359755.1"/>
</dbReference>
<dbReference type="PROSITE" id="PS00463">
    <property type="entry name" value="ZN2_CY6_FUNGAL_1"/>
    <property type="match status" value="1"/>
</dbReference>
<evidence type="ECO:0000259" key="4">
    <source>
        <dbReference type="PROSITE" id="PS50048"/>
    </source>
</evidence>
<dbReference type="InterPro" id="IPR036864">
    <property type="entry name" value="Zn2-C6_fun-type_DNA-bd_sf"/>
</dbReference>
<dbReference type="PANTHER" id="PTHR37534">
    <property type="entry name" value="TRANSCRIPTIONAL ACTIVATOR PROTEIN UGA3"/>
    <property type="match status" value="1"/>
</dbReference>
<keyword evidence="6" id="KW-1185">Reference proteome</keyword>
<keyword evidence="2" id="KW-0539">Nucleus</keyword>
<feature type="domain" description="Zn(2)-C6 fungal-type" evidence="4">
    <location>
        <begin position="8"/>
        <end position="38"/>
    </location>
</feature>
<dbReference type="VEuPathDB" id="FungiDB:PV09_06156"/>
<proteinExistence type="predicted"/>
<dbReference type="Proteomes" id="UP000053259">
    <property type="component" value="Unassembled WGS sequence"/>
</dbReference>
<dbReference type="GO" id="GO:0000981">
    <property type="term" value="F:DNA-binding transcription factor activity, RNA polymerase II-specific"/>
    <property type="evidence" value="ECO:0007669"/>
    <property type="project" value="InterPro"/>
</dbReference>
<evidence type="ECO:0000256" key="2">
    <source>
        <dbReference type="ARBA" id="ARBA00023242"/>
    </source>
</evidence>
<dbReference type="PROSITE" id="PS50048">
    <property type="entry name" value="ZN2_CY6_FUNGAL_2"/>
    <property type="match status" value="1"/>
</dbReference>
<organism evidence="5 6">
    <name type="scientific">Verruconis gallopava</name>
    <dbReference type="NCBI Taxonomy" id="253628"/>
    <lineage>
        <taxon>Eukaryota</taxon>
        <taxon>Fungi</taxon>
        <taxon>Dikarya</taxon>
        <taxon>Ascomycota</taxon>
        <taxon>Pezizomycotina</taxon>
        <taxon>Dothideomycetes</taxon>
        <taxon>Pleosporomycetidae</taxon>
        <taxon>Venturiales</taxon>
        <taxon>Sympoventuriaceae</taxon>
        <taxon>Verruconis</taxon>
    </lineage>
</organism>
<dbReference type="Gene3D" id="4.10.240.10">
    <property type="entry name" value="Zn(2)-C6 fungal-type DNA-binding domain"/>
    <property type="match status" value="1"/>
</dbReference>
<dbReference type="GO" id="GO:0005634">
    <property type="term" value="C:nucleus"/>
    <property type="evidence" value="ECO:0007669"/>
    <property type="project" value="UniProtKB-SubCell"/>
</dbReference>
<dbReference type="HOGENOM" id="CLU_028414_1_0_1"/>
<accession>A0A0D1YQ33</accession>
<dbReference type="Pfam" id="PF11951">
    <property type="entry name" value="Fungal_trans_2"/>
    <property type="match status" value="1"/>
</dbReference>
<dbReference type="SUPFAM" id="SSF57701">
    <property type="entry name" value="Zn2/Cys6 DNA-binding domain"/>
    <property type="match status" value="1"/>
</dbReference>
<reference evidence="5 6" key="1">
    <citation type="submission" date="2015-01" db="EMBL/GenBank/DDBJ databases">
        <title>The Genome Sequence of Ochroconis gallopava CBS43764.</title>
        <authorList>
            <consortium name="The Broad Institute Genomics Platform"/>
            <person name="Cuomo C."/>
            <person name="de Hoog S."/>
            <person name="Gorbushina A."/>
            <person name="Stielow B."/>
            <person name="Teixiera M."/>
            <person name="Abouelleil A."/>
            <person name="Chapman S.B."/>
            <person name="Priest M."/>
            <person name="Young S.K."/>
            <person name="Wortman J."/>
            <person name="Nusbaum C."/>
            <person name="Birren B."/>
        </authorList>
    </citation>
    <scope>NUCLEOTIDE SEQUENCE [LARGE SCALE GENOMIC DNA]</scope>
    <source>
        <strain evidence="5 6">CBS 43764</strain>
    </source>
</reference>
<gene>
    <name evidence="5" type="ORF">PV09_06156</name>
</gene>
<evidence type="ECO:0000256" key="1">
    <source>
        <dbReference type="ARBA" id="ARBA00004123"/>
    </source>
</evidence>
<dbReference type="GeneID" id="27314129"/>
<evidence type="ECO:0000313" key="5">
    <source>
        <dbReference type="EMBL" id="KIW02722.1"/>
    </source>
</evidence>
<evidence type="ECO:0000313" key="6">
    <source>
        <dbReference type="Proteomes" id="UP000053259"/>
    </source>
</evidence>
<feature type="region of interest" description="Disordered" evidence="3">
    <location>
        <begin position="49"/>
        <end position="71"/>
    </location>
</feature>
<dbReference type="GO" id="GO:0000976">
    <property type="term" value="F:transcription cis-regulatory region binding"/>
    <property type="evidence" value="ECO:0007669"/>
    <property type="project" value="TreeGrafter"/>
</dbReference>
<dbReference type="CDD" id="cd00067">
    <property type="entry name" value="GAL4"/>
    <property type="match status" value="1"/>
</dbReference>
<comment type="subcellular location">
    <subcellularLocation>
        <location evidence="1">Nucleus</location>
    </subcellularLocation>
</comment>
<dbReference type="OrthoDB" id="5333823at2759"/>
<dbReference type="SMART" id="SM00066">
    <property type="entry name" value="GAL4"/>
    <property type="match status" value="1"/>
</dbReference>
<dbReference type="PANTHER" id="PTHR37534:SF15">
    <property type="entry name" value="ZN(II)2CYS6 TRANSCRIPTION FACTOR (EUROFUNG)"/>
    <property type="match status" value="1"/>
</dbReference>
<dbReference type="Pfam" id="PF00172">
    <property type="entry name" value="Zn_clus"/>
    <property type="match status" value="1"/>
</dbReference>
<dbReference type="STRING" id="253628.A0A0D1YQ33"/>
<dbReference type="GO" id="GO:0045944">
    <property type="term" value="P:positive regulation of transcription by RNA polymerase II"/>
    <property type="evidence" value="ECO:0007669"/>
    <property type="project" value="TreeGrafter"/>
</dbReference>
<dbReference type="GO" id="GO:0008270">
    <property type="term" value="F:zinc ion binding"/>
    <property type="evidence" value="ECO:0007669"/>
    <property type="project" value="InterPro"/>
</dbReference>
<dbReference type="AlphaFoldDB" id="A0A0D1YQ33"/>
<sequence length="445" mass="49986">MTIRSHHGCARCKSRRQKCDETKPSCGRCLSNGAQCEYKIVLKWNGRTPRVPSGSRNASNRFRSRSKSKTPPTIARNELVIQAVEPGFSLCEHPQRSLQPLELVPASSRQLLHHFTEKASMISSHPHIRDLICSQIIPYALQTPSLLYATMALSAINRHSLSDSYSTEKFALQPETAELIALSVRHLRQEVNELKGEARSTIIHTIRMLCTCEIFSGKADSSWRVHVEGAKAIMELGLQGGRPQEVQYASGPDKWLASRWFLSIEALTSLTERGLRNSEAEQSTARFGPKTAFGEDGLFDPDFYYDVYGGYSSDLNRVFRRIGSAALERRRLQDNMLPSESALGEEATFLEQSIHFMRKRDQDNGLRIPPELRLRDGDLHQLAACNEAYMFTALIHVHRRVRGLPHHAEQVQSCVKAIIAAAMSILPVRELSPWVLLTTPLFTAG</sequence>
<dbReference type="InParanoid" id="A0A0D1YQ33"/>
<name>A0A0D1YQ33_9PEZI</name>
<dbReference type="InterPro" id="IPR021858">
    <property type="entry name" value="Fun_TF"/>
</dbReference>
<evidence type="ECO:0000256" key="3">
    <source>
        <dbReference type="SAM" id="MobiDB-lite"/>
    </source>
</evidence>
<dbReference type="EMBL" id="KN847548">
    <property type="protein sequence ID" value="KIW02722.1"/>
    <property type="molecule type" value="Genomic_DNA"/>
</dbReference>